<feature type="transmembrane region" description="Helical" evidence="14">
    <location>
        <begin position="633"/>
        <end position="650"/>
    </location>
</feature>
<feature type="transmembrane region" description="Helical" evidence="14">
    <location>
        <begin position="387"/>
        <end position="406"/>
    </location>
</feature>
<dbReference type="GO" id="GO:0008137">
    <property type="term" value="F:NADH dehydrogenase (ubiquinone) activity"/>
    <property type="evidence" value="ECO:0007669"/>
    <property type="project" value="InterPro"/>
</dbReference>
<evidence type="ECO:0000256" key="11">
    <source>
        <dbReference type="ARBA" id="ARBA00047726"/>
    </source>
</evidence>
<evidence type="ECO:0000256" key="2">
    <source>
        <dbReference type="ARBA" id="ARBA00008200"/>
    </source>
</evidence>
<organism evidence="18 19">
    <name type="scientific">Rufibacter immobilis</name>
    <dbReference type="NCBI Taxonomy" id="1348778"/>
    <lineage>
        <taxon>Bacteria</taxon>
        <taxon>Pseudomonadati</taxon>
        <taxon>Bacteroidota</taxon>
        <taxon>Cytophagia</taxon>
        <taxon>Cytophagales</taxon>
        <taxon>Hymenobacteraceae</taxon>
        <taxon>Rufibacter</taxon>
    </lineage>
</organism>
<proteinExistence type="inferred from homology"/>
<dbReference type="PRINTS" id="PR01434">
    <property type="entry name" value="NADHDHGNASE5"/>
</dbReference>
<feature type="transmembrane region" description="Helical" evidence="14">
    <location>
        <begin position="348"/>
        <end position="366"/>
    </location>
</feature>
<feature type="transmembrane region" description="Helical" evidence="14">
    <location>
        <begin position="292"/>
        <end position="313"/>
    </location>
</feature>
<keyword evidence="8 14" id="KW-1133">Transmembrane helix</keyword>
<feature type="transmembrane region" description="Helical" evidence="14">
    <location>
        <begin position="320"/>
        <end position="342"/>
    </location>
</feature>
<evidence type="ECO:0000256" key="4">
    <source>
        <dbReference type="ARBA" id="ARBA00022719"/>
    </source>
</evidence>
<evidence type="ECO:0000256" key="5">
    <source>
        <dbReference type="ARBA" id="ARBA00022857"/>
    </source>
</evidence>
<feature type="transmembrane region" description="Helical" evidence="14">
    <location>
        <begin position="262"/>
        <end position="280"/>
    </location>
</feature>
<dbReference type="GO" id="GO:0003954">
    <property type="term" value="F:NADH dehydrogenase activity"/>
    <property type="evidence" value="ECO:0007669"/>
    <property type="project" value="TreeGrafter"/>
</dbReference>
<dbReference type="Pfam" id="PF01010">
    <property type="entry name" value="Proton_antipo_C"/>
    <property type="match status" value="1"/>
</dbReference>
<dbReference type="Gene3D" id="1.20.5.2700">
    <property type="match status" value="1"/>
</dbReference>
<evidence type="ECO:0000256" key="6">
    <source>
        <dbReference type="ARBA" id="ARBA00022957"/>
    </source>
</evidence>
<dbReference type="Proteomes" id="UP000271010">
    <property type="component" value="Unassembled WGS sequence"/>
</dbReference>
<evidence type="ECO:0000256" key="14">
    <source>
        <dbReference type="SAM" id="Phobius"/>
    </source>
</evidence>
<accession>A0A3M9N7Q3</accession>
<dbReference type="GO" id="GO:0012505">
    <property type="term" value="C:endomembrane system"/>
    <property type="evidence" value="ECO:0007669"/>
    <property type="project" value="UniProtKB-SubCell"/>
</dbReference>
<dbReference type="PANTHER" id="PTHR42829">
    <property type="entry name" value="NADH-UBIQUINONE OXIDOREDUCTASE CHAIN 5"/>
    <property type="match status" value="1"/>
</dbReference>
<comment type="catalytic activity">
    <reaction evidence="12">
        <text>a plastoquinone + NADH + (n+1) H(+)(in) = a plastoquinol + NAD(+) + n H(+)(out)</text>
        <dbReference type="Rhea" id="RHEA:42608"/>
        <dbReference type="Rhea" id="RHEA-COMP:9561"/>
        <dbReference type="Rhea" id="RHEA-COMP:9562"/>
        <dbReference type="ChEBI" id="CHEBI:15378"/>
        <dbReference type="ChEBI" id="CHEBI:17757"/>
        <dbReference type="ChEBI" id="CHEBI:57540"/>
        <dbReference type="ChEBI" id="CHEBI:57945"/>
        <dbReference type="ChEBI" id="CHEBI:62192"/>
    </reaction>
</comment>
<dbReference type="InterPro" id="IPR003945">
    <property type="entry name" value="NU5C-like"/>
</dbReference>
<dbReference type="EMBL" id="RJJE01000001">
    <property type="protein sequence ID" value="RNI33243.1"/>
    <property type="molecule type" value="Genomic_DNA"/>
</dbReference>
<feature type="transmembrane region" description="Helical" evidence="14">
    <location>
        <begin position="129"/>
        <end position="147"/>
    </location>
</feature>
<reference evidence="18 19" key="1">
    <citation type="submission" date="2018-11" db="EMBL/GenBank/DDBJ databases">
        <title>Rufibacter latericius sp. nov., isolated from water in Baiyang Lake.</title>
        <authorList>
            <person name="Yang Y."/>
        </authorList>
    </citation>
    <scope>NUCLEOTIDE SEQUENCE [LARGE SCALE GENOMIC DNA]</scope>
    <source>
        <strain evidence="18 19">MCC P1</strain>
    </source>
</reference>
<dbReference type="NCBIfam" id="TIGR01974">
    <property type="entry name" value="NDH_I_L"/>
    <property type="match status" value="1"/>
</dbReference>
<evidence type="ECO:0000256" key="1">
    <source>
        <dbReference type="ARBA" id="ARBA00004127"/>
    </source>
</evidence>
<protein>
    <submittedName>
        <fullName evidence="18">NADH-quinone oxidoreductase subunit L</fullName>
        <ecNumber evidence="18">1.6.5.3</ecNumber>
    </submittedName>
</protein>
<feature type="transmembrane region" description="Helical" evidence="14">
    <location>
        <begin position="192"/>
        <end position="211"/>
    </location>
</feature>
<feature type="domain" description="NADH:ubiquinone/plastoquinone oxidoreductase chloroplast chain 5 C-terminal" evidence="17">
    <location>
        <begin position="458"/>
        <end position="551"/>
    </location>
</feature>
<dbReference type="InterPro" id="IPR001516">
    <property type="entry name" value="Proton_antipo_N"/>
</dbReference>
<dbReference type="InterPro" id="IPR002128">
    <property type="entry name" value="NADH_UbQ_OxRdtase_chlpt_su5_C"/>
</dbReference>
<evidence type="ECO:0000256" key="7">
    <source>
        <dbReference type="ARBA" id="ARBA00022967"/>
    </source>
</evidence>
<evidence type="ECO:0000313" key="18">
    <source>
        <dbReference type="EMBL" id="RNI33243.1"/>
    </source>
</evidence>
<dbReference type="OrthoDB" id="9807568at2"/>
<keyword evidence="4" id="KW-0874">Quinone</keyword>
<keyword evidence="9" id="KW-0520">NAD</keyword>
<keyword evidence="6" id="KW-0618">Plastoquinone</keyword>
<feature type="domain" description="NADH:quinone oxidoreductase/Mrp antiporter transmembrane" evidence="15">
    <location>
        <begin position="148"/>
        <end position="436"/>
    </location>
</feature>
<feature type="transmembrane region" description="Helical" evidence="14">
    <location>
        <begin position="469"/>
        <end position="492"/>
    </location>
</feature>
<dbReference type="AlphaFoldDB" id="A0A3M9N7Q3"/>
<keyword evidence="10 14" id="KW-0472">Membrane</keyword>
<dbReference type="GO" id="GO:0016020">
    <property type="term" value="C:membrane"/>
    <property type="evidence" value="ECO:0007669"/>
    <property type="project" value="UniProtKB-SubCell"/>
</dbReference>
<evidence type="ECO:0000256" key="13">
    <source>
        <dbReference type="RuleBase" id="RU000320"/>
    </source>
</evidence>
<keyword evidence="3 13" id="KW-0812">Transmembrane</keyword>
<dbReference type="InterPro" id="IPR018393">
    <property type="entry name" value="NADHpl_OxRdtase_5_subgr"/>
</dbReference>
<dbReference type="PANTHER" id="PTHR42829:SF2">
    <property type="entry name" value="NADH-UBIQUINONE OXIDOREDUCTASE CHAIN 5"/>
    <property type="match status" value="1"/>
</dbReference>
<sequence>MQEFILPANNAEMTWVCLLIPLLPLIGFLINGLGNRKLPKGLAGLVGCATVLGSFLLSLYLFFGFEGYGNRPYTTDIFNWISVGSLKIPFSFQIDQLSLIMLLLVTGVGSVIHIYSAGYMSHDENFGKFFAFLNLFVFSMLLLVMGSNYVMMFVGWEGVGLCSYLLIGFWNKVTPYNNAAKKAFIINRIGDLGFLLGIFLIFITYGSVSYGEVFNQATQLSEVNDGVVIAITLLLFVGAMGKSAQLPLYTWLPDAMAGPTPVSALIHAATMVTAGIYMVIRSNVLYTLAPDTLEVVAIVGLATALFAATIGLFQNDIKKVLAYSTVSQLGYMFLALGVMAYSSSLFHVLTHAFFKALLFLGAGSVIHAMSGEQDLRKMGGLKKALPVTFLTFLIGTLAISGIPPFAGFFSKDELLAHVFMHSKVMWAFGLLTSFMTAFYMFRLLYLAFYGNFRGTEEQRHHLHESPAVMTIPLIILAILSTIGGFMGLPAVFSENHMLGNFLSPVYELARRAVPSAFEAHHLSHETEYILMAVSVAVAVVAIILAYVIYGKKRTVPAEEGAALSPLHKLVYNKYYVDELYNALFVKPVMGLSTGLYRFVEKGIIDPIVNGFGKVTLGGGRTLRFVQSGATGSYLLLMVLGIALILLLNFII</sequence>
<feature type="transmembrane region" description="Helical" evidence="14">
    <location>
        <begin position="223"/>
        <end position="241"/>
    </location>
</feature>
<dbReference type="RefSeq" id="WP_123131429.1">
    <property type="nucleotide sequence ID" value="NZ_RJJE01000001.1"/>
</dbReference>
<dbReference type="PRINTS" id="PR01435">
    <property type="entry name" value="NPOXDRDTASE5"/>
</dbReference>
<dbReference type="Pfam" id="PF00361">
    <property type="entry name" value="Proton_antipo_M"/>
    <property type="match status" value="1"/>
</dbReference>
<evidence type="ECO:0000259" key="17">
    <source>
        <dbReference type="Pfam" id="PF01010"/>
    </source>
</evidence>
<feature type="transmembrane region" description="Helical" evidence="14">
    <location>
        <begin position="13"/>
        <end position="30"/>
    </location>
</feature>
<name>A0A3M9N7Q3_9BACT</name>
<evidence type="ECO:0000256" key="12">
    <source>
        <dbReference type="ARBA" id="ARBA00048026"/>
    </source>
</evidence>
<dbReference type="InterPro" id="IPR001750">
    <property type="entry name" value="ND/Mrp_TM"/>
</dbReference>
<evidence type="ECO:0000313" key="19">
    <source>
        <dbReference type="Proteomes" id="UP000271010"/>
    </source>
</evidence>
<keyword evidence="18" id="KW-0560">Oxidoreductase</keyword>
<comment type="similarity">
    <text evidence="2">Belongs to the complex I subunit 5 family.</text>
</comment>
<evidence type="ECO:0000256" key="8">
    <source>
        <dbReference type="ARBA" id="ARBA00022989"/>
    </source>
</evidence>
<gene>
    <name evidence="18" type="ORF">EFA69_02190</name>
</gene>
<feature type="transmembrane region" description="Helical" evidence="14">
    <location>
        <begin position="42"/>
        <end position="63"/>
    </location>
</feature>
<feature type="transmembrane region" description="Helical" evidence="14">
    <location>
        <begin position="97"/>
        <end position="117"/>
    </location>
</feature>
<keyword evidence="7" id="KW-1278">Translocase</keyword>
<comment type="subcellular location">
    <subcellularLocation>
        <location evidence="1">Endomembrane system</location>
        <topology evidence="1">Multi-pass membrane protein</topology>
    </subcellularLocation>
    <subcellularLocation>
        <location evidence="13">Membrane</location>
        <topology evidence="13">Multi-pass membrane protein</topology>
    </subcellularLocation>
</comment>
<dbReference type="NCBIfam" id="NF005141">
    <property type="entry name" value="PRK06590.1"/>
    <property type="match status" value="1"/>
</dbReference>
<keyword evidence="19" id="KW-1185">Reference proteome</keyword>
<dbReference type="GO" id="GO:0048038">
    <property type="term" value="F:quinone binding"/>
    <property type="evidence" value="ECO:0007669"/>
    <property type="project" value="UniProtKB-KW"/>
</dbReference>
<comment type="caution">
    <text evidence="18">The sequence shown here is derived from an EMBL/GenBank/DDBJ whole genome shotgun (WGS) entry which is preliminary data.</text>
</comment>
<keyword evidence="5" id="KW-0521">NADP</keyword>
<feature type="transmembrane region" description="Helical" evidence="14">
    <location>
        <begin position="153"/>
        <end position="171"/>
    </location>
</feature>
<evidence type="ECO:0000259" key="16">
    <source>
        <dbReference type="Pfam" id="PF00662"/>
    </source>
</evidence>
<dbReference type="Pfam" id="PF00662">
    <property type="entry name" value="Proton_antipo_N"/>
    <property type="match status" value="1"/>
</dbReference>
<dbReference type="GO" id="GO:0015990">
    <property type="term" value="P:electron transport coupled proton transport"/>
    <property type="evidence" value="ECO:0007669"/>
    <property type="project" value="TreeGrafter"/>
</dbReference>
<evidence type="ECO:0000256" key="3">
    <source>
        <dbReference type="ARBA" id="ARBA00022692"/>
    </source>
</evidence>
<evidence type="ECO:0000256" key="9">
    <source>
        <dbReference type="ARBA" id="ARBA00023027"/>
    </source>
</evidence>
<evidence type="ECO:0000256" key="10">
    <source>
        <dbReference type="ARBA" id="ARBA00023136"/>
    </source>
</evidence>
<feature type="domain" description="NADH-Ubiquinone oxidoreductase (complex I) chain 5 N-terminal" evidence="16">
    <location>
        <begin position="80"/>
        <end position="130"/>
    </location>
</feature>
<comment type="catalytic activity">
    <reaction evidence="11">
        <text>a plastoquinone + NADPH + (n+1) H(+)(in) = a plastoquinol + NADP(+) + n H(+)(out)</text>
        <dbReference type="Rhea" id="RHEA:42612"/>
        <dbReference type="Rhea" id="RHEA-COMP:9561"/>
        <dbReference type="Rhea" id="RHEA-COMP:9562"/>
        <dbReference type="ChEBI" id="CHEBI:15378"/>
        <dbReference type="ChEBI" id="CHEBI:17757"/>
        <dbReference type="ChEBI" id="CHEBI:57783"/>
        <dbReference type="ChEBI" id="CHEBI:58349"/>
        <dbReference type="ChEBI" id="CHEBI:62192"/>
    </reaction>
</comment>
<feature type="transmembrane region" description="Helical" evidence="14">
    <location>
        <begin position="528"/>
        <end position="549"/>
    </location>
</feature>
<evidence type="ECO:0000259" key="15">
    <source>
        <dbReference type="Pfam" id="PF00361"/>
    </source>
</evidence>
<dbReference type="EC" id="1.6.5.3" evidence="18"/>
<dbReference type="GO" id="GO:0042773">
    <property type="term" value="P:ATP synthesis coupled electron transport"/>
    <property type="evidence" value="ECO:0007669"/>
    <property type="project" value="InterPro"/>
</dbReference>
<feature type="transmembrane region" description="Helical" evidence="14">
    <location>
        <begin position="426"/>
        <end position="448"/>
    </location>
</feature>